<feature type="region of interest" description="Disordered" evidence="1">
    <location>
        <begin position="1"/>
        <end position="23"/>
    </location>
</feature>
<name>A0A0N8H781_9HYPO</name>
<keyword evidence="2" id="KW-1133">Transmembrane helix</keyword>
<dbReference type="EMBL" id="LKCW01000072">
    <property type="protein sequence ID" value="KPM41036.1"/>
    <property type="molecule type" value="Genomic_DNA"/>
</dbReference>
<organism evidence="3 4">
    <name type="scientific">Neonectria ditissima</name>
    <dbReference type="NCBI Taxonomy" id="78410"/>
    <lineage>
        <taxon>Eukaryota</taxon>
        <taxon>Fungi</taxon>
        <taxon>Dikarya</taxon>
        <taxon>Ascomycota</taxon>
        <taxon>Pezizomycotina</taxon>
        <taxon>Sordariomycetes</taxon>
        <taxon>Hypocreomycetidae</taxon>
        <taxon>Hypocreales</taxon>
        <taxon>Nectriaceae</taxon>
        <taxon>Neonectria</taxon>
    </lineage>
</organism>
<feature type="transmembrane region" description="Helical" evidence="2">
    <location>
        <begin position="45"/>
        <end position="68"/>
    </location>
</feature>
<feature type="compositionally biased region" description="Basic and acidic residues" evidence="1">
    <location>
        <begin position="1"/>
        <end position="18"/>
    </location>
</feature>
<evidence type="ECO:0000313" key="4">
    <source>
        <dbReference type="Proteomes" id="UP000050424"/>
    </source>
</evidence>
<keyword evidence="2" id="KW-0812">Transmembrane</keyword>
<dbReference type="AlphaFoldDB" id="A0A0N8H781"/>
<feature type="transmembrane region" description="Helical" evidence="2">
    <location>
        <begin position="100"/>
        <end position="124"/>
    </location>
</feature>
<proteinExistence type="predicted"/>
<gene>
    <name evidence="3" type="ORF">AK830_g5543</name>
</gene>
<dbReference type="Proteomes" id="UP000050424">
    <property type="component" value="Unassembled WGS sequence"/>
</dbReference>
<evidence type="ECO:0000256" key="1">
    <source>
        <dbReference type="SAM" id="MobiDB-lite"/>
    </source>
</evidence>
<feature type="transmembrane region" description="Helical" evidence="2">
    <location>
        <begin position="166"/>
        <end position="184"/>
    </location>
</feature>
<evidence type="ECO:0000313" key="3">
    <source>
        <dbReference type="EMBL" id="KPM41036.1"/>
    </source>
</evidence>
<reference evidence="3 4" key="1">
    <citation type="submission" date="2015-09" db="EMBL/GenBank/DDBJ databases">
        <title>Draft genome of a European isolate of the apple canker pathogen Neonectria ditissima.</title>
        <authorList>
            <person name="Gomez-Cortecero A."/>
            <person name="Harrison R.J."/>
            <person name="Armitage A.D."/>
        </authorList>
    </citation>
    <scope>NUCLEOTIDE SEQUENCE [LARGE SCALE GENOMIC DNA]</scope>
    <source>
        <strain evidence="3 4">R09/05</strain>
    </source>
</reference>
<feature type="region of interest" description="Disordered" evidence="1">
    <location>
        <begin position="728"/>
        <end position="748"/>
    </location>
</feature>
<sequence>MQPRDHELESIDTLHDGVPDPNPVPPRHGLAKKGFGGGLRYRKTAAILLLFYLPFLLIPWIVTAILMFRPIGFPSYIDPTGAITPSKLKTLKKWHDAARVLRTIAATLGLPIVSALLAHGAVVYTQRRKASQKLNALQMFTLADRTWMDIPRLWNNLITRGNTSTVFLWLATGLIFITALQPMLQSIIINDETKVIVTCKGHPNWTSEATCESDNIHGIVVGHDPDPVYLARCPQLLVIQRAGEKIIDVSEYDTQVSLWLDAALGQETFEAFPDANNNFQAMYPSTYSERPLVPYFASSVPSNTRLGAFRQHAVRMDSRVKCTNVTASEFPKNCRGDAPFETRFSHSELKIDICVEGDSKKTPWTTSRDQQEHSERLWLNVSGTYPNYDYEPSVDEQQYTLKCESTSRRGWFELPSLMNNYTTGPLLKVWPSQDELRRDFNDYDQNGHWADVTYPERTGVPDDDTRTLNWNLPTVPYTMMGANGEYIPTPGPLMTAAMAMFGNMSFFSPATTADEEDYDEIARQLCRQPRMPFSRPWLINDDLAPSSPCYSYDLYDKNPVEITEVLGAFFGRFAYVNSTIEALEVAMFFANEALLTATATTDDYVAGRSIYSNPGERITKPKKSIAALAIISIFIFLQTAGLILLVAFIYSAPTWTGELDADALAQIGAQIKDLGEPRTELRHVSGLVGVLETRHDDDASSLRTVVQESARLALGGEGPISRRTVAAMKPEPATPASRRAPVQRDVYR</sequence>
<evidence type="ECO:0000256" key="2">
    <source>
        <dbReference type="SAM" id="Phobius"/>
    </source>
</evidence>
<protein>
    <submittedName>
        <fullName evidence="3">Uncharacterized protein</fullName>
    </submittedName>
</protein>
<keyword evidence="2" id="KW-0472">Membrane</keyword>
<accession>A0A0N8H781</accession>
<comment type="caution">
    <text evidence="3">The sequence shown here is derived from an EMBL/GenBank/DDBJ whole genome shotgun (WGS) entry which is preliminary data.</text>
</comment>
<feature type="transmembrane region" description="Helical" evidence="2">
    <location>
        <begin position="625"/>
        <end position="650"/>
    </location>
</feature>
<keyword evidence="4" id="KW-1185">Reference proteome</keyword>
<dbReference type="OrthoDB" id="5381672at2759"/>